<evidence type="ECO:0000313" key="5">
    <source>
        <dbReference type="EMBL" id="EPE35960.1"/>
    </source>
</evidence>
<organism evidence="5 6">
    <name type="scientific">Glarea lozoyensis (strain ATCC 20868 / MF5171)</name>
    <dbReference type="NCBI Taxonomy" id="1116229"/>
    <lineage>
        <taxon>Eukaryota</taxon>
        <taxon>Fungi</taxon>
        <taxon>Dikarya</taxon>
        <taxon>Ascomycota</taxon>
        <taxon>Pezizomycotina</taxon>
        <taxon>Leotiomycetes</taxon>
        <taxon>Helotiales</taxon>
        <taxon>Helotiaceae</taxon>
        <taxon>Glarea</taxon>
    </lineage>
</organism>
<dbReference type="Proteomes" id="UP000016922">
    <property type="component" value="Unassembled WGS sequence"/>
</dbReference>
<dbReference type="InterPro" id="IPR005825">
    <property type="entry name" value="Ribosomal_uL24_CS"/>
</dbReference>
<dbReference type="GeneID" id="19464352"/>
<dbReference type="PANTHER" id="PTHR12903">
    <property type="entry name" value="MITOCHONDRIAL RIBOSOMAL PROTEIN L24"/>
    <property type="match status" value="1"/>
</dbReference>
<dbReference type="Gene3D" id="2.30.30.30">
    <property type="match status" value="1"/>
</dbReference>
<dbReference type="Pfam" id="PF22682">
    <property type="entry name" value="Ribosomal_uL24m-like"/>
    <property type="match status" value="1"/>
</dbReference>
<dbReference type="AlphaFoldDB" id="S3DDX6"/>
<dbReference type="STRING" id="1116229.S3DDX6"/>
<dbReference type="InterPro" id="IPR008991">
    <property type="entry name" value="Translation_prot_SH3-like_sf"/>
</dbReference>
<evidence type="ECO:0000256" key="3">
    <source>
        <dbReference type="ARBA" id="ARBA00023274"/>
    </source>
</evidence>
<dbReference type="GO" id="GO:0005840">
    <property type="term" value="C:ribosome"/>
    <property type="evidence" value="ECO:0007669"/>
    <property type="project" value="UniProtKB-KW"/>
</dbReference>
<dbReference type="PROSITE" id="PS01108">
    <property type="entry name" value="RIBOSOMAL_L24"/>
    <property type="match status" value="1"/>
</dbReference>
<dbReference type="eggNOG" id="ENOG502QUDZ">
    <property type="taxonomic scope" value="Eukaryota"/>
</dbReference>
<gene>
    <name evidence="5" type="ORF">GLAREA_05298</name>
</gene>
<evidence type="ECO:0000259" key="4">
    <source>
        <dbReference type="SMART" id="SM00739"/>
    </source>
</evidence>
<dbReference type="RefSeq" id="XP_008076778.1">
    <property type="nucleotide sequence ID" value="XM_008078587.1"/>
</dbReference>
<protein>
    <submittedName>
        <fullName evidence="5">Translation proteins SH3-like protein</fullName>
    </submittedName>
</protein>
<feature type="domain" description="KOW" evidence="4">
    <location>
        <begin position="109"/>
        <end position="136"/>
    </location>
</feature>
<dbReference type="InterPro" id="IPR005824">
    <property type="entry name" value="KOW"/>
</dbReference>
<dbReference type="OMA" id="TRHDPEY"/>
<keyword evidence="3" id="KW-0687">Ribonucleoprotein</keyword>
<dbReference type="SMART" id="SM00739">
    <property type="entry name" value="KOW"/>
    <property type="match status" value="1"/>
</dbReference>
<dbReference type="GO" id="GO:1990904">
    <property type="term" value="C:ribonucleoprotein complex"/>
    <property type="evidence" value="ECO:0007669"/>
    <property type="project" value="UniProtKB-KW"/>
</dbReference>
<dbReference type="GO" id="GO:0003723">
    <property type="term" value="F:RNA binding"/>
    <property type="evidence" value="ECO:0007669"/>
    <property type="project" value="InterPro"/>
</dbReference>
<keyword evidence="2" id="KW-0689">Ribosomal protein</keyword>
<keyword evidence="6" id="KW-1185">Reference proteome</keyword>
<dbReference type="OrthoDB" id="359154at2759"/>
<dbReference type="EMBL" id="KE145353">
    <property type="protein sequence ID" value="EPE35960.1"/>
    <property type="molecule type" value="Genomic_DNA"/>
</dbReference>
<dbReference type="InterPro" id="IPR014722">
    <property type="entry name" value="Rib_uL2_dom2"/>
</dbReference>
<dbReference type="InterPro" id="IPR041988">
    <property type="entry name" value="Ribosomal_uL24_KOW"/>
</dbReference>
<dbReference type="CDD" id="cd06089">
    <property type="entry name" value="KOW_RPL26"/>
    <property type="match status" value="1"/>
</dbReference>
<evidence type="ECO:0000313" key="6">
    <source>
        <dbReference type="Proteomes" id="UP000016922"/>
    </source>
</evidence>
<comment type="similarity">
    <text evidence="1">Belongs to the universal ribosomal protein uL24 family.</text>
</comment>
<dbReference type="SUPFAM" id="SSF50104">
    <property type="entry name" value="Translation proteins SH3-like domain"/>
    <property type="match status" value="1"/>
</dbReference>
<evidence type="ECO:0000256" key="2">
    <source>
        <dbReference type="ARBA" id="ARBA00022980"/>
    </source>
</evidence>
<proteinExistence type="inferred from homology"/>
<evidence type="ECO:0000256" key="1">
    <source>
        <dbReference type="ARBA" id="ARBA00010618"/>
    </source>
</evidence>
<accession>S3DDX6</accession>
<name>S3DDX6_GLAL2</name>
<dbReference type="GO" id="GO:0006412">
    <property type="term" value="P:translation"/>
    <property type="evidence" value="ECO:0007669"/>
    <property type="project" value="InterPro"/>
</dbReference>
<dbReference type="HOGENOM" id="CLU_041333_0_0_1"/>
<dbReference type="InterPro" id="IPR003256">
    <property type="entry name" value="Ribosomal_uL24"/>
</dbReference>
<dbReference type="GO" id="GO:0003735">
    <property type="term" value="F:structural constituent of ribosome"/>
    <property type="evidence" value="ECO:0007669"/>
    <property type="project" value="InterPro"/>
</dbReference>
<dbReference type="KEGG" id="glz:GLAREA_05298"/>
<reference evidence="5 6" key="1">
    <citation type="journal article" date="2013" name="BMC Genomics">
        <title>Genomics-driven discovery of the pneumocandin biosynthetic gene cluster in the fungus Glarea lozoyensis.</title>
        <authorList>
            <person name="Chen L."/>
            <person name="Yue Q."/>
            <person name="Zhang X."/>
            <person name="Xiang M."/>
            <person name="Wang C."/>
            <person name="Li S."/>
            <person name="Che Y."/>
            <person name="Ortiz-Lopez F.J."/>
            <person name="Bills G.F."/>
            <person name="Liu X."/>
            <person name="An Z."/>
        </authorList>
    </citation>
    <scope>NUCLEOTIDE SEQUENCE [LARGE SCALE GENOMIC DNA]</scope>
    <source>
        <strain evidence="6">ATCC 20868 / MF5171</strain>
    </source>
</reference>
<sequence length="365" mass="41986">MQKVFRRTALAIRQHERRAVKRKEKNLRQWATTQRQQNTAFGRDRSARLKEEKLNRREDYELGPIRPKRDVGDLKSKYGTLDNQALQGLPLPQKELFKRLEPFGGKYLNIWKGDRVVILEGPDKGKIGIISAIDGKKAKVTVKDLNRVDIQIPQVFVEKENPDQRPVSTIDGPMDINSVRVVATIPGKDGNLKDVIVKQFVNTNFRKTRSGYSWSRMIPGLDIIVPWPKREKRVVKPKADTPSDTLRIDVDVQSYIPTLLRPPMPRSVIDELRNKFSVFRTRHEPEYIAAKEAEEQAKLDQKKTIKAMRTPLMEAKRKERKMKKKLAKKQKLTPDMWEKIGKTIAAKKGYVGKEDSGPTPEVLPA</sequence>